<dbReference type="Proteomes" id="UP000323297">
    <property type="component" value="Unassembled WGS sequence"/>
</dbReference>
<feature type="chain" id="PRO_5041167953" evidence="1">
    <location>
        <begin position="18"/>
        <end position="172"/>
    </location>
</feature>
<protein>
    <submittedName>
        <fullName evidence="2">TraV family lipoprotein</fullName>
    </submittedName>
</protein>
<dbReference type="EMBL" id="JAQIHS010000032">
    <property type="protein sequence ID" value="MDN4370778.1"/>
    <property type="molecule type" value="Genomic_DNA"/>
</dbReference>
<reference evidence="3" key="3">
    <citation type="submission" date="2023-01" db="EMBL/GenBank/DDBJ databases">
        <authorList>
            <person name="Hamerlinck H."/>
            <person name="Aerssens A."/>
            <person name="Boelens J."/>
            <person name="Messiaen A.-S."/>
            <person name="Vandendriessche S."/>
            <person name="Velghe A."/>
            <person name="Verhasselt B."/>
            <person name="Leroux-Roels I."/>
        </authorList>
    </citation>
    <scope>NUCLEOTIDE SEQUENCE</scope>
    <source>
        <strain evidence="3">UZG-GERCF-220920-Env23</strain>
    </source>
</reference>
<gene>
    <name evidence="2" type="ORF">D3H66_19455</name>
    <name evidence="3" type="ORF">PEY55_21200</name>
</gene>
<evidence type="ECO:0000313" key="4">
    <source>
        <dbReference type="Proteomes" id="UP000323297"/>
    </source>
</evidence>
<keyword evidence="1" id="KW-0732">Signal</keyword>
<dbReference type="Pfam" id="PF09676">
    <property type="entry name" value="TraV"/>
    <property type="match status" value="1"/>
</dbReference>
<evidence type="ECO:0000313" key="3">
    <source>
        <dbReference type="EMBL" id="MDN4370778.1"/>
    </source>
</evidence>
<accession>A0A5B0SVJ9</accession>
<feature type="signal peptide" evidence="1">
    <location>
        <begin position="1"/>
        <end position="17"/>
    </location>
</feature>
<evidence type="ECO:0000256" key="1">
    <source>
        <dbReference type="SAM" id="SignalP"/>
    </source>
</evidence>
<dbReference type="PROSITE" id="PS51257">
    <property type="entry name" value="PROKAR_LIPOPROTEIN"/>
    <property type="match status" value="1"/>
</dbReference>
<comment type="caution">
    <text evidence="2">The sequence shown here is derived from an EMBL/GenBank/DDBJ whole genome shotgun (WGS) entry which is preliminary data.</text>
</comment>
<evidence type="ECO:0000313" key="2">
    <source>
        <dbReference type="EMBL" id="KAA1141952.1"/>
    </source>
</evidence>
<keyword evidence="2" id="KW-0449">Lipoprotein</keyword>
<reference evidence="2 4" key="1">
    <citation type="submission" date="2019-08" db="EMBL/GenBank/DDBJ databases">
        <title>Draft genome sequence of Citrobacter portucalensis strain isolated from green turtle.</title>
        <authorList>
            <person name="Fernandes M.R."/>
            <person name="Sellera F.P."/>
            <person name="Goldeberg D.W."/>
            <person name="Costa D.C."/>
            <person name="Lincopan N."/>
        </authorList>
    </citation>
    <scope>NUCLEOTIDE SEQUENCE [LARGE SCALE GENOMIC DNA]</scope>
    <source>
        <strain evidence="2 4">TV06</strain>
    </source>
</reference>
<sequence>MNMTKLSLLLISAFVLTGCSILPYHNDFACKLEDGYGKCISSDDAYTEATTGADMGHAITEDGVENDPKVSAANSAANADASQKKTSAAYATYRDRVYQQTAKLIEAPQTPVVRQPTVVRTLILSYSPGLDEQTAYMPRYVFTMLNGPKFVLTDYQLSRDDATPAFLMGGKG</sequence>
<dbReference type="EMBL" id="VTZD01000024">
    <property type="protein sequence ID" value="KAA1141952.1"/>
    <property type="molecule type" value="Genomic_DNA"/>
</dbReference>
<reference evidence="3" key="2">
    <citation type="journal article" date="2023" name="Antimicrob Resist Infect Control">
        <title>Sanitary installations and wastewater plumbing as reservoir for the long-term circulation and transmission of carbapenemase producing Citrobacter freundii clones in a hospital setting.</title>
        <authorList>
            <person name="Hamerlinck H."/>
            <person name="Aerssens A."/>
            <person name="Boelens J."/>
            <person name="Dehaene A."/>
            <person name="McMahon M."/>
            <person name="Messiaen A.S."/>
            <person name="Vandendriessche S."/>
            <person name="Velghe A."/>
            <person name="Leroux-Roels I."/>
            <person name="Verhasselt B."/>
        </authorList>
    </citation>
    <scope>NUCLEOTIDE SEQUENCE</scope>
    <source>
        <strain evidence="3">UZG-GERCF-220920-Env23</strain>
    </source>
</reference>
<organism evidence="2 4">
    <name type="scientific">Citrobacter portucalensis</name>
    <dbReference type="NCBI Taxonomy" id="1639133"/>
    <lineage>
        <taxon>Bacteria</taxon>
        <taxon>Pseudomonadati</taxon>
        <taxon>Pseudomonadota</taxon>
        <taxon>Gammaproteobacteria</taxon>
        <taxon>Enterobacterales</taxon>
        <taxon>Enterobacteriaceae</taxon>
        <taxon>Citrobacter</taxon>
        <taxon>Citrobacter freundii complex</taxon>
    </lineage>
</organism>
<dbReference type="InterPro" id="IPR014118">
    <property type="entry name" value="T4SS_TraV"/>
</dbReference>
<name>A0A5B0SVJ9_9ENTR</name>
<dbReference type="Proteomes" id="UP001169985">
    <property type="component" value="Unassembled WGS sequence"/>
</dbReference>
<proteinExistence type="predicted"/>
<dbReference type="RefSeq" id="WP_044702817.1">
    <property type="nucleotide sequence ID" value="NZ_CABDXB010000003.1"/>
</dbReference>
<dbReference type="AlphaFoldDB" id="A0A5B0SVJ9"/>